<feature type="transmembrane region" description="Helical" evidence="5">
    <location>
        <begin position="525"/>
        <end position="542"/>
    </location>
</feature>
<dbReference type="PANTHER" id="PTHR15458:SF5">
    <property type="entry name" value="PHOSPHATIDYLETHANOLAMINE N-METHYLTRANSFERASE"/>
    <property type="match status" value="1"/>
</dbReference>
<keyword evidence="2" id="KW-0808">Transferase</keyword>
<keyword evidence="5" id="KW-0472">Membrane</keyword>
<dbReference type="Proteomes" id="UP001178507">
    <property type="component" value="Unassembled WGS sequence"/>
</dbReference>
<comment type="caution">
    <text evidence="6">The sequence shown here is derived from an EMBL/GenBank/DDBJ whole genome shotgun (WGS) entry which is preliminary data.</text>
</comment>
<gene>
    <name evidence="6" type="ORF">EVOR1521_LOCUS10015</name>
</gene>
<dbReference type="GO" id="GO:0032259">
    <property type="term" value="P:methylation"/>
    <property type="evidence" value="ECO:0007669"/>
    <property type="project" value="UniProtKB-KW"/>
</dbReference>
<feature type="transmembrane region" description="Helical" evidence="5">
    <location>
        <begin position="554"/>
        <end position="573"/>
    </location>
</feature>
<evidence type="ECO:0000256" key="3">
    <source>
        <dbReference type="ARBA" id="ARBA00022691"/>
    </source>
</evidence>
<accession>A0AA36I7S3</accession>
<evidence type="ECO:0000256" key="4">
    <source>
        <dbReference type="ARBA" id="ARBA00022824"/>
    </source>
</evidence>
<dbReference type="AlphaFoldDB" id="A0AA36I7S3"/>
<feature type="transmembrane region" description="Helical" evidence="5">
    <location>
        <begin position="105"/>
        <end position="123"/>
    </location>
</feature>
<dbReference type="InterPro" id="IPR024960">
    <property type="entry name" value="PEMT/MFAP"/>
</dbReference>
<protein>
    <submittedName>
        <fullName evidence="6">Uncharacterized protein</fullName>
    </submittedName>
</protein>
<keyword evidence="1" id="KW-0489">Methyltransferase</keyword>
<evidence type="ECO:0000256" key="5">
    <source>
        <dbReference type="SAM" id="Phobius"/>
    </source>
</evidence>
<keyword evidence="3" id="KW-0949">S-adenosyl-L-methionine</keyword>
<feature type="transmembrane region" description="Helical" evidence="5">
    <location>
        <begin position="478"/>
        <end position="504"/>
    </location>
</feature>
<dbReference type="EMBL" id="CAUJNA010000934">
    <property type="protein sequence ID" value="CAJ1382693.1"/>
    <property type="molecule type" value="Genomic_DNA"/>
</dbReference>
<keyword evidence="5" id="KW-1133">Transmembrane helix</keyword>
<proteinExistence type="predicted"/>
<keyword evidence="7" id="KW-1185">Reference proteome</keyword>
<evidence type="ECO:0000256" key="1">
    <source>
        <dbReference type="ARBA" id="ARBA00022603"/>
    </source>
</evidence>
<evidence type="ECO:0000256" key="2">
    <source>
        <dbReference type="ARBA" id="ARBA00022679"/>
    </source>
</evidence>
<reference evidence="6" key="1">
    <citation type="submission" date="2023-08" db="EMBL/GenBank/DDBJ databases">
        <authorList>
            <person name="Chen Y."/>
            <person name="Shah S."/>
            <person name="Dougan E. K."/>
            <person name="Thang M."/>
            <person name="Chan C."/>
        </authorList>
    </citation>
    <scope>NUCLEOTIDE SEQUENCE</scope>
</reference>
<dbReference type="PANTHER" id="PTHR15458">
    <property type="entry name" value="PHOSPHATIDYLETHANOLAMINE N-METHYLTRANSFERASE"/>
    <property type="match status" value="1"/>
</dbReference>
<dbReference type="GO" id="GO:0006656">
    <property type="term" value="P:phosphatidylcholine biosynthetic process"/>
    <property type="evidence" value="ECO:0007669"/>
    <property type="project" value="InterPro"/>
</dbReference>
<keyword evidence="5" id="KW-0812">Transmembrane</keyword>
<evidence type="ECO:0000313" key="7">
    <source>
        <dbReference type="Proteomes" id="UP001178507"/>
    </source>
</evidence>
<name>A0AA36I7S3_9DINO</name>
<feature type="transmembrane region" description="Helical" evidence="5">
    <location>
        <begin position="35"/>
        <end position="57"/>
    </location>
</feature>
<keyword evidence="4" id="KW-0256">Endoplasmic reticulum</keyword>
<sequence>MANVTGDALELHDAYEAYHLLLTAFSEFHKSSFNVWCHCFCSPLGVLGLCGLLRRFLSTWTPGVLAAAYMLSLVPALPANVYVATLGLVLLLLDLAGRLKCGSRAFLAMLALGFFLQDVAHWVSGEATFQSSYSGKNSYVDLENLGAWSQDLTRHTYFLLPLCVDVALQRLGAEVGQPLPLEMQRIYGQGALLLLLAIWAAGLYCLDSKNGFAVFPGAPFRVRVLQSNLCSDAKSSEEDRRKDLQVIRDWAVARMPPSGMTSHWWHSDLQGEAFEAFRRCAESRVMARMFRSSFGEGHYCMDIVPGMNEVYISGPSRKDDEYNSDQVFYEKHLDGPYGFLPFASVYRCIVGMDRNLATTTIFPEAGIAKNAMLGDVLAFDFHREVHYIKREEQMLKERDEFRVVLKLHYCVYPRVLFPLGWLLAKLTTSYNVSFRGLFLLTIKPKNLFQRLMGMQVVIGTILFNAFEEHVGQRNLLYLIVSAALWYVTGSYKVFLVMTSYVHYLRYISTFYSRQDVDFGIFKRDVLLFKTLALLQLFGFYFFPGAVSGGAVSMDLDFCSLAMMAVGYSISLLATKALGVDRTYFGSELGKCEPLRVADFPYGYVPHPMIGSQLLALAGMMKCASFRAASPVWLVPIHASLYLVHM</sequence>
<evidence type="ECO:0000313" key="6">
    <source>
        <dbReference type="EMBL" id="CAJ1382693.1"/>
    </source>
</evidence>
<organism evidence="6 7">
    <name type="scientific">Effrenium voratum</name>
    <dbReference type="NCBI Taxonomy" id="2562239"/>
    <lineage>
        <taxon>Eukaryota</taxon>
        <taxon>Sar</taxon>
        <taxon>Alveolata</taxon>
        <taxon>Dinophyceae</taxon>
        <taxon>Suessiales</taxon>
        <taxon>Symbiodiniaceae</taxon>
        <taxon>Effrenium</taxon>
    </lineage>
</organism>
<feature type="non-terminal residue" evidence="6">
    <location>
        <position position="645"/>
    </location>
</feature>
<feature type="transmembrane region" description="Helical" evidence="5">
    <location>
        <begin position="69"/>
        <end position="93"/>
    </location>
</feature>
<dbReference type="GO" id="GO:0008757">
    <property type="term" value="F:S-adenosylmethionine-dependent methyltransferase activity"/>
    <property type="evidence" value="ECO:0007669"/>
    <property type="project" value="InterPro"/>
</dbReference>